<protein>
    <submittedName>
        <fullName evidence="2">Venom protein</fullName>
    </submittedName>
</protein>
<dbReference type="AlphaFoldDB" id="A0A2I9LPX8"/>
<evidence type="ECO:0000256" key="1">
    <source>
        <dbReference type="SAM" id="SignalP"/>
    </source>
</evidence>
<proteinExistence type="predicted"/>
<accession>A0A2I9LPX8</accession>
<sequence>MTYLILLFLMSVFVVVNSYVATINVPNVNGKCDIKGVLVKSGDTYYEQDDCEAWKCLASSAPTGYNVLDDGTVQPVYSKKAQVQIVGCGVGKIEKNGKLCKIEKTTVIYPDCCNGPEVCD</sequence>
<dbReference type="EMBL" id="GFWZ01000452">
    <property type="protein sequence ID" value="MBW20442.1"/>
    <property type="molecule type" value="Transcribed_RNA"/>
</dbReference>
<keyword evidence="1" id="KW-0732">Signal</keyword>
<feature type="chain" id="PRO_5014442993" evidence="1">
    <location>
        <begin position="19"/>
        <end position="120"/>
    </location>
</feature>
<organism evidence="2">
    <name type="scientific">Centruroides hentzi</name>
    <dbReference type="NCBI Taxonomy" id="88313"/>
    <lineage>
        <taxon>Eukaryota</taxon>
        <taxon>Metazoa</taxon>
        <taxon>Ecdysozoa</taxon>
        <taxon>Arthropoda</taxon>
        <taxon>Chelicerata</taxon>
        <taxon>Arachnida</taxon>
        <taxon>Scorpiones</taxon>
        <taxon>Buthida</taxon>
        <taxon>Buthoidea</taxon>
        <taxon>Buthidae</taxon>
        <taxon>Centruroides</taxon>
    </lineage>
</organism>
<reference evidence="2" key="1">
    <citation type="journal article" date="2017" name="Toxicon">
        <title>Venom-gland transcriptomics and venom proteomics of the Hentz striped scorpion (Centruroides hentzi; Buthidae) reveal high toxin diversity in a harmless member of a lethal family.</title>
        <authorList>
            <person name="Ward M.J."/>
            <person name="Ellsworth S.A."/>
            <person name="Rokyta D.R."/>
        </authorList>
    </citation>
    <scope>NUCLEOTIDE SEQUENCE</scope>
    <source>
        <tissue evidence="2">Venom gland</tissue>
    </source>
</reference>
<evidence type="ECO:0000313" key="2">
    <source>
        <dbReference type="EMBL" id="MBW20442.1"/>
    </source>
</evidence>
<name>A0A2I9LPX8_9SCOR</name>
<feature type="signal peptide" evidence="1">
    <location>
        <begin position="1"/>
        <end position="18"/>
    </location>
</feature>